<protein>
    <submittedName>
        <fullName evidence="3">Uncharacterized protein</fullName>
    </submittedName>
</protein>
<dbReference type="AlphaFoldDB" id="A0AA38YTY0"/>
<dbReference type="EMBL" id="JARBHA010000017">
    <property type="protein sequence ID" value="KAJ9676620.1"/>
    <property type="molecule type" value="Genomic_DNA"/>
</dbReference>
<evidence type="ECO:0000256" key="1">
    <source>
        <dbReference type="SAM" id="MobiDB-lite"/>
    </source>
</evidence>
<gene>
    <name evidence="3" type="ORF">PVL29_021904</name>
</gene>
<feature type="region of interest" description="Disordered" evidence="1">
    <location>
        <begin position="140"/>
        <end position="161"/>
    </location>
</feature>
<sequence length="235" mass="26538">MEEISEREEKDSEEEDDDDDELVVQFKNLQQYWDSLQSNPGRILRSSSDTKCPVGKSLYLLKNSPTKFMSSLQRRRASSPLRGVWKVRTNDLAVEEILRERRAAIESGKVKGRRLFWGMEGATEMDLGYSDWSDLVQDSGIRSESSGSSGSADGDESDNGVSNFWGCSRSGDDMERNKIVRVEANIEEKRGDNGRRWRVFMGWVCIALVLFTLGFILLRSFEGGGDGNEVFLVPT</sequence>
<accession>A0AA38YTY0</accession>
<comment type="caution">
    <text evidence="3">The sequence shown here is derived from an EMBL/GenBank/DDBJ whole genome shotgun (WGS) entry which is preliminary data.</text>
</comment>
<keyword evidence="2" id="KW-0812">Transmembrane</keyword>
<proteinExistence type="predicted"/>
<feature type="transmembrane region" description="Helical" evidence="2">
    <location>
        <begin position="199"/>
        <end position="218"/>
    </location>
</feature>
<feature type="region of interest" description="Disordered" evidence="1">
    <location>
        <begin position="1"/>
        <end position="20"/>
    </location>
</feature>
<keyword evidence="4" id="KW-1185">Reference proteome</keyword>
<name>A0AA38YTY0_VITRO</name>
<keyword evidence="2" id="KW-0472">Membrane</keyword>
<evidence type="ECO:0000313" key="4">
    <source>
        <dbReference type="Proteomes" id="UP001168098"/>
    </source>
</evidence>
<evidence type="ECO:0000313" key="3">
    <source>
        <dbReference type="EMBL" id="KAJ9676620.1"/>
    </source>
</evidence>
<feature type="compositionally biased region" description="Low complexity" evidence="1">
    <location>
        <begin position="140"/>
        <end position="152"/>
    </location>
</feature>
<dbReference type="Proteomes" id="UP001168098">
    <property type="component" value="Unassembled WGS sequence"/>
</dbReference>
<evidence type="ECO:0000256" key="2">
    <source>
        <dbReference type="SAM" id="Phobius"/>
    </source>
</evidence>
<keyword evidence="2" id="KW-1133">Transmembrane helix</keyword>
<reference evidence="3 4" key="1">
    <citation type="journal article" date="2023" name="BMC Biotechnol.">
        <title>Vitis rotundifolia cv Carlos genome sequencing.</title>
        <authorList>
            <person name="Huff M."/>
            <person name="Hulse-Kemp A."/>
            <person name="Scheffler B."/>
            <person name="Youngblood R."/>
            <person name="Simpson S."/>
            <person name="Babiker E."/>
            <person name="Staton M."/>
        </authorList>
    </citation>
    <scope>NUCLEOTIDE SEQUENCE [LARGE SCALE GENOMIC DNA]</scope>
    <source>
        <tissue evidence="3">Leaf</tissue>
    </source>
</reference>
<organism evidence="3 4">
    <name type="scientific">Vitis rotundifolia</name>
    <name type="common">Muscadine grape</name>
    <dbReference type="NCBI Taxonomy" id="103349"/>
    <lineage>
        <taxon>Eukaryota</taxon>
        <taxon>Viridiplantae</taxon>
        <taxon>Streptophyta</taxon>
        <taxon>Embryophyta</taxon>
        <taxon>Tracheophyta</taxon>
        <taxon>Spermatophyta</taxon>
        <taxon>Magnoliopsida</taxon>
        <taxon>eudicotyledons</taxon>
        <taxon>Gunneridae</taxon>
        <taxon>Pentapetalae</taxon>
        <taxon>rosids</taxon>
        <taxon>Vitales</taxon>
        <taxon>Vitaceae</taxon>
        <taxon>Viteae</taxon>
        <taxon>Vitis</taxon>
    </lineage>
</organism>